<evidence type="ECO:0000256" key="1">
    <source>
        <dbReference type="ARBA" id="ARBA00004906"/>
    </source>
</evidence>
<dbReference type="AlphaFoldDB" id="A0A0M3HSY0"/>
<dbReference type="Proteomes" id="UP000036681">
    <property type="component" value="Unplaced"/>
</dbReference>
<keyword evidence="6" id="KW-1185">Reference proteome</keyword>
<accession>A0A0M3HSY0</accession>
<evidence type="ECO:0000256" key="3">
    <source>
        <dbReference type="ARBA" id="ARBA00022771"/>
    </source>
</evidence>
<dbReference type="GO" id="GO:0004842">
    <property type="term" value="F:ubiquitin-protein transferase activity"/>
    <property type="evidence" value="ECO:0007669"/>
    <property type="project" value="TreeGrafter"/>
</dbReference>
<keyword evidence="4" id="KW-0833">Ubl conjugation pathway</keyword>
<dbReference type="PANTHER" id="PTHR22770:SF13">
    <property type="entry name" value="RING-TYPE DOMAIN-CONTAINING PROTEIN"/>
    <property type="match status" value="1"/>
</dbReference>
<keyword evidence="2" id="KW-0479">Metal-binding</keyword>
<evidence type="ECO:0000313" key="6">
    <source>
        <dbReference type="Proteomes" id="UP000036681"/>
    </source>
</evidence>
<dbReference type="PANTHER" id="PTHR22770">
    <property type="entry name" value="UBIQUITIN CONJUGATING ENZYME 7 INTERACTING PROTEIN-RELATED"/>
    <property type="match status" value="1"/>
</dbReference>
<dbReference type="Gene3D" id="1.20.120.1750">
    <property type="match status" value="1"/>
</dbReference>
<dbReference type="InterPro" id="IPR051628">
    <property type="entry name" value="LUBAC_E3_Ligases"/>
</dbReference>
<proteinExistence type="predicted"/>
<name>A0A0M3HSY0_ASCLU</name>
<organism evidence="6 7">
    <name type="scientific">Ascaris lumbricoides</name>
    <name type="common">Giant roundworm</name>
    <dbReference type="NCBI Taxonomy" id="6252"/>
    <lineage>
        <taxon>Eukaryota</taxon>
        <taxon>Metazoa</taxon>
        <taxon>Ecdysozoa</taxon>
        <taxon>Nematoda</taxon>
        <taxon>Chromadorea</taxon>
        <taxon>Rhabditida</taxon>
        <taxon>Spirurina</taxon>
        <taxon>Ascaridomorpha</taxon>
        <taxon>Ascaridoidea</taxon>
        <taxon>Ascarididae</taxon>
        <taxon>Ascaris</taxon>
    </lineage>
</organism>
<dbReference type="GO" id="GO:0043130">
    <property type="term" value="F:ubiquitin binding"/>
    <property type="evidence" value="ECO:0007669"/>
    <property type="project" value="TreeGrafter"/>
</dbReference>
<comment type="pathway">
    <text evidence="1">Protein modification; protein ubiquitination.</text>
</comment>
<evidence type="ECO:0000256" key="2">
    <source>
        <dbReference type="ARBA" id="ARBA00022723"/>
    </source>
</evidence>
<dbReference type="CDD" id="cd20336">
    <property type="entry name" value="Rcat_RBR"/>
    <property type="match status" value="1"/>
</dbReference>
<evidence type="ECO:0000313" key="7">
    <source>
        <dbReference type="WBParaSite" id="ALUE_0000566501-mRNA-1"/>
    </source>
</evidence>
<keyword evidence="5" id="KW-0862">Zinc</keyword>
<dbReference type="GO" id="GO:0000151">
    <property type="term" value="C:ubiquitin ligase complex"/>
    <property type="evidence" value="ECO:0007669"/>
    <property type="project" value="TreeGrafter"/>
</dbReference>
<protein>
    <submittedName>
        <fullName evidence="7">RING-type domain-containing protein</fullName>
    </submittedName>
</protein>
<keyword evidence="3" id="KW-0863">Zinc-finger</keyword>
<dbReference type="GO" id="GO:0043161">
    <property type="term" value="P:proteasome-mediated ubiquitin-dependent protein catabolic process"/>
    <property type="evidence" value="ECO:0007669"/>
    <property type="project" value="TreeGrafter"/>
</dbReference>
<dbReference type="GO" id="GO:0097039">
    <property type="term" value="P:protein linear polyubiquitination"/>
    <property type="evidence" value="ECO:0007669"/>
    <property type="project" value="TreeGrafter"/>
</dbReference>
<evidence type="ECO:0000256" key="4">
    <source>
        <dbReference type="ARBA" id="ARBA00022786"/>
    </source>
</evidence>
<sequence>MVKQCPECRLFCERIDGCNHMECPCGAEFCYVCGKPFFGDRSNHYVCSTDVTVRVDLFDVPKVAFNKLSLAMFEECVRLRQAREGHQLHILRKHLTRILHHDYDEVYRILQLYCAACESLELGVLGSHLFRRQMRHVEDNNTLMKATVVSSSISGLLLRLRFFVRDLLRKSQVTSTKRTALIELKLRMESCLREYLLEASKGAKIPVLTTV</sequence>
<dbReference type="WBParaSite" id="ALUE_0000566501-mRNA-1">
    <property type="protein sequence ID" value="ALUE_0000566501-mRNA-1"/>
    <property type="gene ID" value="ALUE_0000566501"/>
</dbReference>
<dbReference type="Pfam" id="PF26200">
    <property type="entry name" value="Rcat_RNF216"/>
    <property type="match status" value="1"/>
</dbReference>
<dbReference type="GO" id="GO:0008270">
    <property type="term" value="F:zinc ion binding"/>
    <property type="evidence" value="ECO:0007669"/>
    <property type="project" value="UniProtKB-KW"/>
</dbReference>
<reference evidence="7" key="1">
    <citation type="submission" date="2017-02" db="UniProtKB">
        <authorList>
            <consortium name="WormBaseParasite"/>
        </authorList>
    </citation>
    <scope>IDENTIFICATION</scope>
</reference>
<evidence type="ECO:0000256" key="5">
    <source>
        <dbReference type="ARBA" id="ARBA00022833"/>
    </source>
</evidence>
<dbReference type="SUPFAM" id="SSF57850">
    <property type="entry name" value="RING/U-box"/>
    <property type="match status" value="1"/>
</dbReference>